<evidence type="ECO:0000256" key="5">
    <source>
        <dbReference type="ARBA" id="ARBA00022840"/>
    </source>
</evidence>
<dbReference type="InterPro" id="IPR020796">
    <property type="entry name" value="ORC5"/>
</dbReference>
<keyword evidence="8" id="KW-0812">Transmembrane</keyword>
<comment type="similarity">
    <text evidence="2">Belongs to the ORC5 family.</text>
</comment>
<dbReference type="InterPro" id="IPR047088">
    <property type="entry name" value="ORC5_C"/>
</dbReference>
<dbReference type="InterPro" id="IPR048866">
    <property type="entry name" value="ORC5_lid"/>
</dbReference>
<sequence length="499" mass="55802">MGKQPKTPESARRTTRSASSVSPAPTPSKPSAPPKTPALSSSLNQLLSSLRGRKAQILDLIRFLGPSNAPCLPLLLYGNASTAKTSTVLKVLEHLKRPFVYASCRSCHNPRILFESVLSQLGSNQKRCKKMSDFFNYLKEALAERNNGEMAYLIFDSIESVRSWDNGSKVLSLLLTLYDKLQSDGLGLIYISRSTPDVYLLGFGMFQPIDLCFPDYNFEETHSILMRNQAYPKLYSSFLSVVLRPFTRVTRRIDELALALDPLYKKYCEPLTDLTIIPNEAMKRRLCDYIWSHVTDALNQTFTIPPRALTEKGSTGGIKRQLSGLGNETGLSELDFHMSVSSKYLLISAFLASRNPATLDAALFDSTGGCDGRKRKRKSSQSGIDKKNTRAEEMLTKGPGTFPLERLLAIFQCITSVLEEDCPLNEGKPLKNGIGMMSDVLLQLSTLCNSSFLCKSGNCPLEGSVRYRSMIDEDMALKVIFLFLWYGICKFWCWLYLLI</sequence>
<dbReference type="Pfam" id="PF21639">
    <property type="entry name" value="ORC5_lid"/>
    <property type="match status" value="1"/>
</dbReference>
<dbReference type="InterPro" id="IPR027417">
    <property type="entry name" value="P-loop_NTPase"/>
</dbReference>
<name>A0AAV8G753_9POAL</name>
<evidence type="ECO:0000256" key="3">
    <source>
        <dbReference type="ARBA" id="ARBA00022705"/>
    </source>
</evidence>
<evidence type="ECO:0000259" key="9">
    <source>
        <dbReference type="Pfam" id="PF13191"/>
    </source>
</evidence>
<gene>
    <name evidence="12" type="ORF">LUZ62_052140</name>
</gene>
<evidence type="ECO:0000256" key="4">
    <source>
        <dbReference type="ARBA" id="ARBA00022741"/>
    </source>
</evidence>
<dbReference type="SUPFAM" id="SSF52540">
    <property type="entry name" value="P-loop containing nucleoside triphosphate hydrolases"/>
    <property type="match status" value="1"/>
</dbReference>
<dbReference type="GO" id="GO:0006270">
    <property type="term" value="P:DNA replication initiation"/>
    <property type="evidence" value="ECO:0007669"/>
    <property type="project" value="TreeGrafter"/>
</dbReference>
<feature type="region of interest" description="Disordered" evidence="7">
    <location>
        <begin position="370"/>
        <end position="392"/>
    </location>
</feature>
<dbReference type="Pfam" id="PF14630">
    <property type="entry name" value="ORC5_C"/>
    <property type="match status" value="1"/>
</dbReference>
<keyword evidence="4" id="KW-0547">Nucleotide-binding</keyword>
<evidence type="ECO:0000259" key="11">
    <source>
        <dbReference type="Pfam" id="PF21639"/>
    </source>
</evidence>
<dbReference type="GO" id="GO:0003688">
    <property type="term" value="F:DNA replication origin binding"/>
    <property type="evidence" value="ECO:0007669"/>
    <property type="project" value="TreeGrafter"/>
</dbReference>
<evidence type="ECO:0000259" key="10">
    <source>
        <dbReference type="Pfam" id="PF14630"/>
    </source>
</evidence>
<dbReference type="Pfam" id="PF13191">
    <property type="entry name" value="AAA_16"/>
    <property type="match status" value="1"/>
</dbReference>
<evidence type="ECO:0000256" key="2">
    <source>
        <dbReference type="ARBA" id="ARBA00006269"/>
    </source>
</evidence>
<evidence type="ECO:0000256" key="6">
    <source>
        <dbReference type="ARBA" id="ARBA00023242"/>
    </source>
</evidence>
<dbReference type="GO" id="GO:0005664">
    <property type="term" value="C:nuclear origin of replication recognition complex"/>
    <property type="evidence" value="ECO:0007669"/>
    <property type="project" value="TreeGrafter"/>
</dbReference>
<feature type="domain" description="Origin recognition complex subunit 5 C-terminal" evidence="10">
    <location>
        <begin position="338"/>
        <end position="479"/>
    </location>
</feature>
<keyword evidence="13" id="KW-1185">Reference proteome</keyword>
<dbReference type="Proteomes" id="UP001140206">
    <property type="component" value="Chromosome 2"/>
</dbReference>
<feature type="transmembrane region" description="Helical" evidence="8">
    <location>
        <begin position="476"/>
        <end position="497"/>
    </location>
</feature>
<reference evidence="12" key="1">
    <citation type="submission" date="2022-08" db="EMBL/GenBank/DDBJ databases">
        <authorList>
            <person name="Marques A."/>
        </authorList>
    </citation>
    <scope>NUCLEOTIDE SEQUENCE</scope>
    <source>
        <strain evidence="12">RhyPub2mFocal</strain>
        <tissue evidence="12">Leaves</tissue>
    </source>
</reference>
<evidence type="ECO:0000256" key="8">
    <source>
        <dbReference type="SAM" id="Phobius"/>
    </source>
</evidence>
<accession>A0AAV8G753</accession>
<evidence type="ECO:0000313" key="13">
    <source>
        <dbReference type="Proteomes" id="UP001140206"/>
    </source>
</evidence>
<evidence type="ECO:0000256" key="7">
    <source>
        <dbReference type="SAM" id="MobiDB-lite"/>
    </source>
</evidence>
<comment type="caution">
    <text evidence="12">The sequence shown here is derived from an EMBL/GenBank/DDBJ whole genome shotgun (WGS) entry which is preliminary data.</text>
</comment>
<organism evidence="12 13">
    <name type="scientific">Rhynchospora pubera</name>
    <dbReference type="NCBI Taxonomy" id="906938"/>
    <lineage>
        <taxon>Eukaryota</taxon>
        <taxon>Viridiplantae</taxon>
        <taxon>Streptophyta</taxon>
        <taxon>Embryophyta</taxon>
        <taxon>Tracheophyta</taxon>
        <taxon>Spermatophyta</taxon>
        <taxon>Magnoliopsida</taxon>
        <taxon>Liliopsida</taxon>
        <taxon>Poales</taxon>
        <taxon>Cyperaceae</taxon>
        <taxon>Cyperoideae</taxon>
        <taxon>Rhynchosporeae</taxon>
        <taxon>Rhynchospora</taxon>
    </lineage>
</organism>
<dbReference type="AlphaFoldDB" id="A0AAV8G753"/>
<dbReference type="PANTHER" id="PTHR12705">
    <property type="entry name" value="ORIGIN RECOGNITION COMPLEX SUBUNIT 5"/>
    <property type="match status" value="1"/>
</dbReference>
<feature type="compositionally biased region" description="Pro residues" evidence="7">
    <location>
        <begin position="24"/>
        <end position="36"/>
    </location>
</feature>
<dbReference type="PANTHER" id="PTHR12705:SF0">
    <property type="entry name" value="ORIGIN RECOGNITION COMPLEX SUBUNIT 5"/>
    <property type="match status" value="1"/>
</dbReference>
<feature type="domain" description="Orc1-like AAA ATPase" evidence="9">
    <location>
        <begin position="50"/>
        <end position="162"/>
    </location>
</feature>
<protein>
    <submittedName>
        <fullName evidence="12">Origin recognition complex subunit 5</fullName>
    </submittedName>
</protein>
<keyword evidence="5" id="KW-0067">ATP-binding</keyword>
<feature type="domain" description="ORC5 lid" evidence="11">
    <location>
        <begin position="235"/>
        <end position="285"/>
    </location>
</feature>
<dbReference type="Gene3D" id="3.40.50.300">
    <property type="entry name" value="P-loop containing nucleotide triphosphate hydrolases"/>
    <property type="match status" value="1"/>
</dbReference>
<keyword evidence="8" id="KW-0472">Membrane</keyword>
<dbReference type="EMBL" id="JAMFTS010000002">
    <property type="protein sequence ID" value="KAJ4800894.1"/>
    <property type="molecule type" value="Genomic_DNA"/>
</dbReference>
<keyword evidence="6" id="KW-0539">Nucleus</keyword>
<keyword evidence="8" id="KW-1133">Transmembrane helix</keyword>
<keyword evidence="3" id="KW-0235">DNA replication</keyword>
<comment type="subcellular location">
    <subcellularLocation>
        <location evidence="1">Nucleus</location>
    </subcellularLocation>
</comment>
<evidence type="ECO:0000313" key="12">
    <source>
        <dbReference type="EMBL" id="KAJ4800894.1"/>
    </source>
</evidence>
<proteinExistence type="inferred from homology"/>
<evidence type="ECO:0000256" key="1">
    <source>
        <dbReference type="ARBA" id="ARBA00004123"/>
    </source>
</evidence>
<dbReference type="InterPro" id="IPR041664">
    <property type="entry name" value="AAA_16"/>
</dbReference>
<feature type="region of interest" description="Disordered" evidence="7">
    <location>
        <begin position="1"/>
        <end position="40"/>
    </location>
</feature>